<proteinExistence type="predicted"/>
<organism evidence="2 3">
    <name type="scientific">Roseinatronobacter thiooxidans</name>
    <dbReference type="NCBI Taxonomy" id="121821"/>
    <lineage>
        <taxon>Bacteria</taxon>
        <taxon>Pseudomonadati</taxon>
        <taxon>Pseudomonadota</taxon>
        <taxon>Alphaproteobacteria</taxon>
        <taxon>Rhodobacterales</taxon>
        <taxon>Paracoccaceae</taxon>
        <taxon>Roseinatronobacter</taxon>
    </lineage>
</organism>
<dbReference type="EMBL" id="QKZQ01000017">
    <property type="protein sequence ID" value="PZX38328.1"/>
    <property type="molecule type" value="Genomic_DNA"/>
</dbReference>
<feature type="region of interest" description="Disordered" evidence="1">
    <location>
        <begin position="29"/>
        <end position="51"/>
    </location>
</feature>
<gene>
    <name evidence="2" type="ORF">LY56_03031</name>
</gene>
<name>A0A2W7PQE8_9RHOB</name>
<keyword evidence="3" id="KW-1185">Reference proteome</keyword>
<accession>A0A2W7PQE8</accession>
<reference evidence="2 3" key="1">
    <citation type="submission" date="2018-06" db="EMBL/GenBank/DDBJ databases">
        <title>Genomic Encyclopedia of Archaeal and Bacterial Type Strains, Phase II (KMG-II): from individual species to whole genera.</title>
        <authorList>
            <person name="Goeker M."/>
        </authorList>
    </citation>
    <scope>NUCLEOTIDE SEQUENCE [LARGE SCALE GENOMIC DNA]</scope>
    <source>
        <strain evidence="2 3">DSM 13087</strain>
    </source>
</reference>
<evidence type="ECO:0000313" key="2">
    <source>
        <dbReference type="EMBL" id="PZX38328.1"/>
    </source>
</evidence>
<sequence>MARRPMALTTGPTHAPAAASYMGSAAAGARVPPMDKADGNVAIDQNVKNRK</sequence>
<evidence type="ECO:0000256" key="1">
    <source>
        <dbReference type="SAM" id="MobiDB-lite"/>
    </source>
</evidence>
<comment type="caution">
    <text evidence="2">The sequence shown here is derived from an EMBL/GenBank/DDBJ whole genome shotgun (WGS) entry which is preliminary data.</text>
</comment>
<evidence type="ECO:0000313" key="3">
    <source>
        <dbReference type="Proteomes" id="UP000249364"/>
    </source>
</evidence>
<dbReference type="AlphaFoldDB" id="A0A2W7PQE8"/>
<protein>
    <submittedName>
        <fullName evidence="2">Uncharacterized protein</fullName>
    </submittedName>
</protein>
<dbReference type="Proteomes" id="UP000249364">
    <property type="component" value="Unassembled WGS sequence"/>
</dbReference>